<dbReference type="InterPro" id="IPR023366">
    <property type="entry name" value="ATP_synth_asu-like_sf"/>
</dbReference>
<gene>
    <name evidence="3" type="ORF">MNBD_BACTEROID05-187</name>
</gene>
<dbReference type="GO" id="GO:1902600">
    <property type="term" value="P:proton transmembrane transport"/>
    <property type="evidence" value="ECO:0007669"/>
    <property type="project" value="InterPro"/>
</dbReference>
<name>A0A3B0TG24_9ZZZZ</name>
<evidence type="ECO:0000256" key="1">
    <source>
        <dbReference type="ARBA" id="ARBA00008936"/>
    </source>
</evidence>
<proteinExistence type="inferred from homology"/>
<accession>A0A3B0TG24</accession>
<organism evidence="3">
    <name type="scientific">hydrothermal vent metagenome</name>
    <dbReference type="NCBI Taxonomy" id="652676"/>
    <lineage>
        <taxon>unclassified sequences</taxon>
        <taxon>metagenomes</taxon>
        <taxon>ecological metagenomes</taxon>
    </lineage>
</organism>
<dbReference type="AlphaFoldDB" id="A0A3B0TG24"/>
<evidence type="ECO:0000256" key="2">
    <source>
        <dbReference type="ARBA" id="ARBA00022448"/>
    </source>
</evidence>
<reference evidence="3" key="1">
    <citation type="submission" date="2018-06" db="EMBL/GenBank/DDBJ databases">
        <authorList>
            <person name="Zhirakovskaya E."/>
        </authorList>
    </citation>
    <scope>NUCLEOTIDE SEQUENCE</scope>
</reference>
<dbReference type="EMBL" id="UOEN01000091">
    <property type="protein sequence ID" value="VAW12257.1"/>
    <property type="molecule type" value="Genomic_DNA"/>
</dbReference>
<dbReference type="GO" id="GO:0005524">
    <property type="term" value="F:ATP binding"/>
    <property type="evidence" value="ECO:0007669"/>
    <property type="project" value="UniProtKB-KW"/>
</dbReference>
<dbReference type="Gene3D" id="2.40.30.20">
    <property type="match status" value="1"/>
</dbReference>
<evidence type="ECO:0000313" key="3">
    <source>
        <dbReference type="EMBL" id="VAW12257.1"/>
    </source>
</evidence>
<comment type="similarity">
    <text evidence="1">Belongs to the ATPase alpha/beta chains family.</text>
</comment>
<dbReference type="InterPro" id="IPR036121">
    <property type="entry name" value="ATPase_F1/V1/A1_a/bsu_N_sf"/>
</dbReference>
<sequence length="74" mass="8197">MAELKYTEVGRIKSIRGCIIIVEGLENCINGQLIHFGFGTMGIIIVFDEKEAQILIVKESSKLRTGDEARASLE</sequence>
<dbReference type="SUPFAM" id="SSF50615">
    <property type="entry name" value="N-terminal domain of alpha and beta subunits of F1 ATP synthase"/>
    <property type="match status" value="1"/>
</dbReference>
<protein>
    <submittedName>
        <fullName evidence="3">Uncharacterized protein</fullName>
    </submittedName>
</protein>
<dbReference type="GO" id="GO:0046034">
    <property type="term" value="P:ATP metabolic process"/>
    <property type="evidence" value="ECO:0007669"/>
    <property type="project" value="InterPro"/>
</dbReference>
<keyword evidence="2" id="KW-0813">Transport</keyword>
<feature type="non-terminal residue" evidence="3">
    <location>
        <position position="74"/>
    </location>
</feature>